<dbReference type="Proteomes" id="UP001175000">
    <property type="component" value="Unassembled WGS sequence"/>
</dbReference>
<dbReference type="EMBL" id="JAULSU010000002">
    <property type="protein sequence ID" value="KAK0626604.1"/>
    <property type="molecule type" value="Genomic_DNA"/>
</dbReference>
<evidence type="ECO:0000256" key="1">
    <source>
        <dbReference type="SAM" id="Coils"/>
    </source>
</evidence>
<organism evidence="2 3">
    <name type="scientific">Immersiella caudata</name>
    <dbReference type="NCBI Taxonomy" id="314043"/>
    <lineage>
        <taxon>Eukaryota</taxon>
        <taxon>Fungi</taxon>
        <taxon>Dikarya</taxon>
        <taxon>Ascomycota</taxon>
        <taxon>Pezizomycotina</taxon>
        <taxon>Sordariomycetes</taxon>
        <taxon>Sordariomycetidae</taxon>
        <taxon>Sordariales</taxon>
        <taxon>Lasiosphaeriaceae</taxon>
        <taxon>Immersiella</taxon>
    </lineage>
</organism>
<protein>
    <submittedName>
        <fullName evidence="2">Uncharacterized protein</fullName>
    </submittedName>
</protein>
<gene>
    <name evidence="2" type="ORF">B0T14DRAFT_492895</name>
</gene>
<reference evidence="2" key="1">
    <citation type="submission" date="2023-06" db="EMBL/GenBank/DDBJ databases">
        <title>Genome-scale phylogeny and comparative genomics of the fungal order Sordariales.</title>
        <authorList>
            <consortium name="Lawrence Berkeley National Laboratory"/>
            <person name="Hensen N."/>
            <person name="Bonometti L."/>
            <person name="Westerberg I."/>
            <person name="Brannstrom I.O."/>
            <person name="Guillou S."/>
            <person name="Cros-Aarteil S."/>
            <person name="Calhoun S."/>
            <person name="Haridas S."/>
            <person name="Kuo A."/>
            <person name="Mondo S."/>
            <person name="Pangilinan J."/>
            <person name="Riley R."/>
            <person name="Labutti K."/>
            <person name="Andreopoulos B."/>
            <person name="Lipzen A."/>
            <person name="Chen C."/>
            <person name="Yanf M."/>
            <person name="Daum C."/>
            <person name="Ng V."/>
            <person name="Clum A."/>
            <person name="Steindorff A."/>
            <person name="Ohm R."/>
            <person name="Martin F."/>
            <person name="Silar P."/>
            <person name="Natvig D."/>
            <person name="Lalanne C."/>
            <person name="Gautier V."/>
            <person name="Ament-Velasquez S.L."/>
            <person name="Kruys A."/>
            <person name="Hutchinson M.I."/>
            <person name="Powell A.J."/>
            <person name="Barry K."/>
            <person name="Miller A.N."/>
            <person name="Grigoriev I.V."/>
            <person name="Debuchy R."/>
            <person name="Gladieux P."/>
            <person name="Thoren M.H."/>
            <person name="Johannesson H."/>
        </authorList>
    </citation>
    <scope>NUCLEOTIDE SEQUENCE</scope>
    <source>
        <strain evidence="2">CBS 606.72</strain>
    </source>
</reference>
<comment type="caution">
    <text evidence="2">The sequence shown here is derived from an EMBL/GenBank/DDBJ whole genome shotgun (WGS) entry which is preliminary data.</text>
</comment>
<evidence type="ECO:0000313" key="3">
    <source>
        <dbReference type="Proteomes" id="UP001175000"/>
    </source>
</evidence>
<keyword evidence="1" id="KW-0175">Coiled coil</keyword>
<accession>A0AA39X3H4</accession>
<dbReference type="AlphaFoldDB" id="A0AA39X3H4"/>
<evidence type="ECO:0000313" key="2">
    <source>
        <dbReference type="EMBL" id="KAK0626604.1"/>
    </source>
</evidence>
<sequence>MPPRIPLTLPRRLISTTRPISSVLRPQIIGEQPYSSQQPTKPRSATGEFYKTFTRPVAKTILIAIFTYQVLYYAWVKLEQNEIKGEKNAEIAQLEAEVARLEAVRVEEEARKPKNGDAVEVVKKKGWWPF</sequence>
<proteinExistence type="predicted"/>
<keyword evidence="3" id="KW-1185">Reference proteome</keyword>
<feature type="coiled-coil region" evidence="1">
    <location>
        <begin position="77"/>
        <end position="111"/>
    </location>
</feature>
<name>A0AA39X3H4_9PEZI</name>